<comment type="caution">
    <text evidence="2">The sequence shown here is derived from an EMBL/GenBank/DDBJ whole genome shotgun (WGS) entry which is preliminary data.</text>
</comment>
<dbReference type="GO" id="GO:0008235">
    <property type="term" value="F:metalloexopeptidase activity"/>
    <property type="evidence" value="ECO:0007669"/>
    <property type="project" value="InterPro"/>
</dbReference>
<evidence type="ECO:0000259" key="1">
    <source>
        <dbReference type="Pfam" id="PF04389"/>
    </source>
</evidence>
<reference evidence="2" key="1">
    <citation type="submission" date="2023-03" db="EMBL/GenBank/DDBJ databases">
        <title>Actinorhabdospora filicis NBRC 111898.</title>
        <authorList>
            <person name="Ichikawa N."/>
            <person name="Sato H."/>
            <person name="Tonouchi N."/>
        </authorList>
    </citation>
    <scope>NUCLEOTIDE SEQUENCE</scope>
    <source>
        <strain evidence="2">NBRC 111898</strain>
    </source>
</reference>
<sequence>MLRHRDRGGAAELGLLRVSAFVTPVPPMGGTGPDRLRMRRTVERLAAGDLTGRRVGTPGGRAAAGWLAALLSDAGAEVRLDPFAVTGAVREVHATPIARFGGSGLVFRRDFCEHLASAGLPEPVSAPVSGAAMAGAWWASASWGPDVAAAAVSAGAVGLLVPRGTDTAGWMPKMIAGPAVVGIPVLAVRTDLHARMRAEGGEFTASVPVRTVDVAATNVIAEFRPPGAISVLLTAHFDGVGDDPDRRFPAACDNASGVAAVIEAARILHAVLPPGIGLSVALLDAEEAGAHGSAHHAPTVPPGTYVINLDGAARLGIAAVEAGGPAAPLLLALDRAARRSGVPLKAQPMPSDNRRYAAAGLASAGIGMGMPGYQTPAETPDRVEDATLTAAASLLIETVTELALPPAGGEV</sequence>
<gene>
    <name evidence="2" type="ORF">Afil01_32390</name>
</gene>
<dbReference type="SUPFAM" id="SSF53187">
    <property type="entry name" value="Zn-dependent exopeptidases"/>
    <property type="match status" value="1"/>
</dbReference>
<dbReference type="InterPro" id="IPR045175">
    <property type="entry name" value="M28_fam"/>
</dbReference>
<dbReference type="Gene3D" id="3.40.630.10">
    <property type="entry name" value="Zn peptidases"/>
    <property type="match status" value="1"/>
</dbReference>
<keyword evidence="3" id="KW-1185">Reference proteome</keyword>
<proteinExistence type="predicted"/>
<evidence type="ECO:0000313" key="2">
    <source>
        <dbReference type="EMBL" id="GLZ78432.1"/>
    </source>
</evidence>
<feature type="domain" description="Peptidase M28" evidence="1">
    <location>
        <begin position="218"/>
        <end position="398"/>
    </location>
</feature>
<protein>
    <recommendedName>
        <fullName evidence="1">Peptidase M28 domain-containing protein</fullName>
    </recommendedName>
</protein>
<dbReference type="Pfam" id="PF04389">
    <property type="entry name" value="Peptidase_M28"/>
    <property type="match status" value="1"/>
</dbReference>
<dbReference type="Gene3D" id="3.50.30.30">
    <property type="match status" value="1"/>
</dbReference>
<dbReference type="EMBL" id="BSTX01000002">
    <property type="protein sequence ID" value="GLZ78432.1"/>
    <property type="molecule type" value="Genomic_DNA"/>
</dbReference>
<evidence type="ECO:0000313" key="3">
    <source>
        <dbReference type="Proteomes" id="UP001165079"/>
    </source>
</evidence>
<dbReference type="GO" id="GO:0006508">
    <property type="term" value="P:proteolysis"/>
    <property type="evidence" value="ECO:0007669"/>
    <property type="project" value="InterPro"/>
</dbReference>
<dbReference type="RefSeq" id="WP_285663586.1">
    <property type="nucleotide sequence ID" value="NZ_BSTX01000002.1"/>
</dbReference>
<dbReference type="PANTHER" id="PTHR12147:SF26">
    <property type="entry name" value="PEPTIDASE M28 DOMAIN-CONTAINING PROTEIN"/>
    <property type="match status" value="1"/>
</dbReference>
<dbReference type="PANTHER" id="PTHR12147">
    <property type="entry name" value="METALLOPEPTIDASE M28 FAMILY MEMBER"/>
    <property type="match status" value="1"/>
</dbReference>
<organism evidence="2 3">
    <name type="scientific">Actinorhabdospora filicis</name>
    <dbReference type="NCBI Taxonomy" id="1785913"/>
    <lineage>
        <taxon>Bacteria</taxon>
        <taxon>Bacillati</taxon>
        <taxon>Actinomycetota</taxon>
        <taxon>Actinomycetes</taxon>
        <taxon>Micromonosporales</taxon>
        <taxon>Micromonosporaceae</taxon>
        <taxon>Actinorhabdospora</taxon>
    </lineage>
</organism>
<accession>A0A9W6SM42</accession>
<dbReference type="AlphaFoldDB" id="A0A9W6SM42"/>
<name>A0A9W6SM42_9ACTN</name>
<dbReference type="InterPro" id="IPR007484">
    <property type="entry name" value="Peptidase_M28"/>
</dbReference>
<dbReference type="Proteomes" id="UP001165079">
    <property type="component" value="Unassembled WGS sequence"/>
</dbReference>